<proteinExistence type="predicted"/>
<dbReference type="InterPro" id="IPR050644">
    <property type="entry name" value="PG_Glycine_Bridge_Synth"/>
</dbReference>
<evidence type="ECO:0000313" key="1">
    <source>
        <dbReference type="EMBL" id="MBO3098665.1"/>
    </source>
</evidence>
<name>A0ABS3SSH9_9FLAO</name>
<reference evidence="1 2" key="1">
    <citation type="submission" date="2021-03" db="EMBL/GenBank/DDBJ databases">
        <title>Gelidibacter sp. nov., isolated from costal sediment.</title>
        <authorList>
            <person name="Lun K.-Y."/>
        </authorList>
    </citation>
    <scope>NUCLEOTIDE SEQUENCE [LARGE SCALE GENOMIC DNA]</scope>
    <source>
        <strain evidence="1 2">DF109</strain>
    </source>
</reference>
<dbReference type="InterPro" id="IPR016181">
    <property type="entry name" value="Acyl_CoA_acyltransferase"/>
</dbReference>
<dbReference type="SUPFAM" id="SSF55729">
    <property type="entry name" value="Acyl-CoA N-acyltransferases (Nat)"/>
    <property type="match status" value="1"/>
</dbReference>
<gene>
    <name evidence="1" type="ORF">J4051_10320</name>
</gene>
<comment type="caution">
    <text evidence="1">The sequence shown here is derived from an EMBL/GenBank/DDBJ whole genome shotgun (WGS) entry which is preliminary data.</text>
</comment>
<evidence type="ECO:0000313" key="2">
    <source>
        <dbReference type="Proteomes" id="UP000681315"/>
    </source>
</evidence>
<dbReference type="PANTHER" id="PTHR36174:SF1">
    <property type="entry name" value="LIPID II:GLYCINE GLYCYLTRANSFERASE"/>
    <property type="match status" value="1"/>
</dbReference>
<dbReference type="EMBL" id="JAGEVG010000010">
    <property type="protein sequence ID" value="MBO3098665.1"/>
    <property type="molecule type" value="Genomic_DNA"/>
</dbReference>
<dbReference type="Gene3D" id="3.40.630.30">
    <property type="match status" value="1"/>
</dbReference>
<dbReference type="PANTHER" id="PTHR36174">
    <property type="entry name" value="LIPID II:GLYCINE GLYCYLTRANSFERASE"/>
    <property type="match status" value="1"/>
</dbReference>
<keyword evidence="2" id="KW-1185">Reference proteome</keyword>
<dbReference type="RefSeq" id="WP_208233784.1">
    <property type="nucleotide sequence ID" value="NZ_JAGEVG010000010.1"/>
</dbReference>
<accession>A0ABS3SSH9</accession>
<organism evidence="1 2">
    <name type="scientific">Gelidibacter pelagius</name>
    <dbReference type="NCBI Taxonomy" id="2819985"/>
    <lineage>
        <taxon>Bacteria</taxon>
        <taxon>Pseudomonadati</taxon>
        <taxon>Bacteroidota</taxon>
        <taxon>Flavobacteriia</taxon>
        <taxon>Flavobacteriales</taxon>
        <taxon>Flavobacteriaceae</taxon>
        <taxon>Gelidibacter</taxon>
    </lineage>
</organism>
<dbReference type="Proteomes" id="UP000681315">
    <property type="component" value="Unassembled WGS sequence"/>
</dbReference>
<protein>
    <submittedName>
        <fullName evidence="1">GNAT family N-acetyltransferase</fullName>
    </submittedName>
</protein>
<sequence length="347" mass="40438">MIEVIKDKEQWNEQLTLVEHSDFYFTYDYHHISKNDNELPILIKYTDGNSTLVFPLLLRPIEDTNYFDAVSVYGYAGVLAVHIDEKFNKENFHKELNAFFKELKIVSVFSRLHPYLEYQESLLDGFGSIATLGPVVYIDLNDSLDDQRKKFNRRMKTYLNTSRKTCTVIETKREDHLHAFINLYRETMNRVNADKQYFFDEQYFHQLLSSSDFNATLLLNIHNDSQIINGGALFIAKGPFVQYHLSALNEDFHDPSCIKLIIDEMRIKSSNAGFEYLNLGGGRGSKKDSLFAFKSNFSKKVKSFKIWKHIVDEKAYKTLVENHLRHSVETGPIDTEFFPAYRSNINS</sequence>